<name>A0A160PQX6_9CORY</name>
<evidence type="ECO:0008006" key="5">
    <source>
        <dbReference type="Google" id="ProtNLM"/>
    </source>
</evidence>
<sequence>MTYPDSGIASDHNPYDGYTEDDGSATPQKLTPRKKINKSVGVYAGVLAITLAVYAIAGVIWGLLRPTYTAFVEDAETASIAVESNTSFTGYAWFVIATGVLAAAIALVVFLRSPQSRGPLMLIWLGIVSASGAVAFLIFGSYSSTLLHGSPSDYATAVGESFQVAPAISPGIALAVAPFLAVCMYWCAAFVTPEEALETD</sequence>
<evidence type="ECO:0000313" key="4">
    <source>
        <dbReference type="Proteomes" id="UP000218244"/>
    </source>
</evidence>
<feature type="transmembrane region" description="Helical" evidence="2">
    <location>
        <begin position="40"/>
        <end position="64"/>
    </location>
</feature>
<feature type="transmembrane region" description="Helical" evidence="2">
    <location>
        <begin position="162"/>
        <end position="187"/>
    </location>
</feature>
<protein>
    <recommendedName>
        <fullName evidence="5">DUF2567 domain-containing protein</fullName>
    </recommendedName>
</protein>
<feature type="region of interest" description="Disordered" evidence="1">
    <location>
        <begin position="1"/>
        <end position="30"/>
    </location>
</feature>
<gene>
    <name evidence="3" type="ORF">N24_2177</name>
</gene>
<dbReference type="AlphaFoldDB" id="A0A160PQX6"/>
<evidence type="ECO:0000256" key="1">
    <source>
        <dbReference type="SAM" id="MobiDB-lite"/>
    </source>
</evidence>
<dbReference type="RefSeq" id="WP_096456916.1">
    <property type="nucleotide sequence ID" value="NZ_AP017369.1"/>
</dbReference>
<dbReference type="EMBL" id="AP017369">
    <property type="protein sequence ID" value="BAU96439.1"/>
    <property type="molecule type" value="Genomic_DNA"/>
</dbReference>
<evidence type="ECO:0000313" key="3">
    <source>
        <dbReference type="EMBL" id="BAU96439.1"/>
    </source>
</evidence>
<accession>A0A160PQX6</accession>
<dbReference type="KEGG" id="csur:N24_2177"/>
<evidence type="ECO:0000256" key="2">
    <source>
        <dbReference type="SAM" id="Phobius"/>
    </source>
</evidence>
<reference evidence="3 4" key="1">
    <citation type="submission" date="2016-02" db="EMBL/GenBank/DDBJ databases">
        <title>Corynebacterium glutamicum N24 whole genome sequencing project.</title>
        <authorList>
            <person name="Matsutani M."/>
            <person name="Nangtapong N."/>
            <person name="Yakushi T."/>
            <person name="Matsushita K."/>
        </authorList>
    </citation>
    <scope>NUCLEOTIDE SEQUENCE [LARGE SCALE GENOMIC DNA]</scope>
    <source>
        <strain evidence="3 4">N24</strain>
    </source>
</reference>
<keyword evidence="2" id="KW-1133">Transmembrane helix</keyword>
<keyword evidence="2" id="KW-0472">Membrane</keyword>
<feature type="transmembrane region" description="Helical" evidence="2">
    <location>
        <begin position="122"/>
        <end position="142"/>
    </location>
</feature>
<keyword evidence="4" id="KW-1185">Reference proteome</keyword>
<dbReference type="Proteomes" id="UP000218244">
    <property type="component" value="Chromosome"/>
</dbReference>
<feature type="transmembrane region" description="Helical" evidence="2">
    <location>
        <begin position="91"/>
        <end position="110"/>
    </location>
</feature>
<keyword evidence="2" id="KW-0812">Transmembrane</keyword>
<organism evidence="3 4">
    <name type="scientific">Corynebacterium suranareeae</name>
    <dbReference type="NCBI Taxonomy" id="2506452"/>
    <lineage>
        <taxon>Bacteria</taxon>
        <taxon>Bacillati</taxon>
        <taxon>Actinomycetota</taxon>
        <taxon>Actinomycetes</taxon>
        <taxon>Mycobacteriales</taxon>
        <taxon>Corynebacteriaceae</taxon>
        <taxon>Corynebacterium</taxon>
    </lineage>
</organism>
<proteinExistence type="predicted"/>